<dbReference type="CDD" id="cd06259">
    <property type="entry name" value="YdcF-like"/>
    <property type="match status" value="1"/>
</dbReference>
<dbReference type="PANTHER" id="PTHR30336:SF20">
    <property type="entry name" value="DUF218 DOMAIN-CONTAINING PROTEIN"/>
    <property type="match status" value="1"/>
</dbReference>
<dbReference type="Gene3D" id="3.40.50.620">
    <property type="entry name" value="HUPs"/>
    <property type="match status" value="1"/>
</dbReference>
<keyword evidence="3" id="KW-1185">Reference proteome</keyword>
<evidence type="ECO:0000259" key="1">
    <source>
        <dbReference type="Pfam" id="PF02698"/>
    </source>
</evidence>
<evidence type="ECO:0000313" key="2">
    <source>
        <dbReference type="EMBL" id="QQO10166.1"/>
    </source>
</evidence>
<dbReference type="AlphaFoldDB" id="A0A7T7XPM7"/>
<proteinExistence type="predicted"/>
<feature type="domain" description="DUF218" evidence="1">
    <location>
        <begin position="20"/>
        <end position="146"/>
    </location>
</feature>
<accession>A0A7T7XPM7</accession>
<organism evidence="2 3">
    <name type="scientific">Breznakiella homolactica</name>
    <dbReference type="NCBI Taxonomy" id="2798577"/>
    <lineage>
        <taxon>Bacteria</taxon>
        <taxon>Pseudomonadati</taxon>
        <taxon>Spirochaetota</taxon>
        <taxon>Spirochaetia</taxon>
        <taxon>Spirochaetales</taxon>
        <taxon>Breznakiellaceae</taxon>
        <taxon>Breznakiella</taxon>
    </lineage>
</organism>
<dbReference type="Pfam" id="PF02698">
    <property type="entry name" value="DUF218"/>
    <property type="match status" value="1"/>
</dbReference>
<dbReference type="GO" id="GO:0005886">
    <property type="term" value="C:plasma membrane"/>
    <property type="evidence" value="ECO:0007669"/>
    <property type="project" value="TreeGrafter"/>
</dbReference>
<dbReference type="Proteomes" id="UP000595917">
    <property type="component" value="Chromosome"/>
</dbReference>
<dbReference type="KEGG" id="bhc:JFL75_04390"/>
<evidence type="ECO:0000313" key="3">
    <source>
        <dbReference type="Proteomes" id="UP000595917"/>
    </source>
</evidence>
<dbReference type="InterPro" id="IPR014729">
    <property type="entry name" value="Rossmann-like_a/b/a_fold"/>
</dbReference>
<dbReference type="PANTHER" id="PTHR30336">
    <property type="entry name" value="INNER MEMBRANE PROTEIN, PROBABLE PERMEASE"/>
    <property type="match status" value="1"/>
</dbReference>
<dbReference type="EMBL" id="CP067089">
    <property type="protein sequence ID" value="QQO10166.1"/>
    <property type="molecule type" value="Genomic_DNA"/>
</dbReference>
<gene>
    <name evidence="2" type="ORF">JFL75_04390</name>
</gene>
<name>A0A7T7XPM7_9SPIR</name>
<reference evidence="2" key="1">
    <citation type="submission" date="2021-01" db="EMBL/GenBank/DDBJ databases">
        <title>Description of Breznakiella homolactica.</title>
        <authorList>
            <person name="Song Y."/>
            <person name="Brune A."/>
        </authorList>
    </citation>
    <scope>NUCLEOTIDE SEQUENCE</scope>
    <source>
        <strain evidence="2">RmG30</strain>
    </source>
</reference>
<dbReference type="InterPro" id="IPR003848">
    <property type="entry name" value="DUF218"/>
</dbReference>
<dbReference type="InterPro" id="IPR051599">
    <property type="entry name" value="Cell_Envelope_Assoc"/>
</dbReference>
<sequence length="187" mass="20777">MEHDTDTGSGTPAGNTARGCIIILGSPNDNEGNLSPIAESRLTRGAGELNRHPGFRILLTGGFGKHFNETNQPHWKYARDFLLRERSVPEEAFLPEAAESGNTVEDLEISRPLILKYGIRNIIIVTSEFHVPRARYIAEKVFADSGVTLDFSGASDAELDENLLRSLREHETQAIEYLKKNYRVTPA</sequence>
<protein>
    <submittedName>
        <fullName evidence="2">YdcF family protein</fullName>
    </submittedName>
</protein>
<dbReference type="RefSeq" id="WP_215627470.1">
    <property type="nucleotide sequence ID" value="NZ_CP067089.2"/>
</dbReference>